<accession>K1URM8</accession>
<dbReference type="Gene3D" id="1.10.150.20">
    <property type="entry name" value="5' to 3' exonuclease, C-terminal subdomain"/>
    <property type="match status" value="1"/>
</dbReference>
<organism evidence="3">
    <name type="scientific">human gut metagenome</name>
    <dbReference type="NCBI Taxonomy" id="408170"/>
    <lineage>
        <taxon>unclassified sequences</taxon>
        <taxon>metagenomes</taxon>
        <taxon>organismal metagenomes</taxon>
    </lineage>
</organism>
<name>K1URM8_9ZZZZ</name>
<dbReference type="EMBL" id="AJWY01003840">
    <property type="protein sequence ID" value="EKC74121.1"/>
    <property type="molecule type" value="Genomic_DNA"/>
</dbReference>
<evidence type="ECO:0000256" key="1">
    <source>
        <dbReference type="ARBA" id="ARBA00022705"/>
    </source>
</evidence>
<reference evidence="3" key="1">
    <citation type="journal article" date="2013" name="Environ. Microbiol.">
        <title>Microbiota from the distal guts of lean and obese adolescents exhibit partial functional redundancy besides clear differences in community structure.</title>
        <authorList>
            <person name="Ferrer M."/>
            <person name="Ruiz A."/>
            <person name="Lanza F."/>
            <person name="Haange S.B."/>
            <person name="Oberbach A."/>
            <person name="Till H."/>
            <person name="Bargiela R."/>
            <person name="Campoy C."/>
            <person name="Segura M.T."/>
            <person name="Richter M."/>
            <person name="von Bergen M."/>
            <person name="Seifert J."/>
            <person name="Suarez A."/>
        </authorList>
    </citation>
    <scope>NUCLEOTIDE SEQUENCE</scope>
</reference>
<dbReference type="Gene3D" id="3.30.70.370">
    <property type="match status" value="1"/>
</dbReference>
<gene>
    <name evidence="3" type="ORF">LEA_05884</name>
</gene>
<dbReference type="InterPro" id="IPR043502">
    <property type="entry name" value="DNA/RNA_pol_sf"/>
</dbReference>
<sequence length="152" mass="17125">IGVFQSEAKAYMDSYFAKYHGVRDYMKRIVEQAKADGYVTTLFGRRRDLPELRSSNFNLRSFGERVALNMPIQGTAADIIKAAMVRVDARMRAEGLEAKLLLQVHDELIVECPAAEAKTVRAILIEEMEHVVDYRVPLLVDAKIGASWAEAH</sequence>
<dbReference type="GO" id="GO:0006261">
    <property type="term" value="P:DNA-templated DNA replication"/>
    <property type="evidence" value="ECO:0007669"/>
    <property type="project" value="InterPro"/>
</dbReference>
<evidence type="ECO:0000259" key="2">
    <source>
        <dbReference type="SMART" id="SM00482"/>
    </source>
</evidence>
<dbReference type="PANTHER" id="PTHR10133:SF27">
    <property type="entry name" value="DNA POLYMERASE NU"/>
    <property type="match status" value="1"/>
</dbReference>
<dbReference type="Pfam" id="PF00476">
    <property type="entry name" value="DNA_pol_A"/>
    <property type="match status" value="1"/>
</dbReference>
<feature type="non-terminal residue" evidence="3">
    <location>
        <position position="1"/>
    </location>
</feature>
<proteinExistence type="predicted"/>
<dbReference type="InterPro" id="IPR001098">
    <property type="entry name" value="DNA-dir_DNA_pol_A_palm_dom"/>
</dbReference>
<keyword evidence="1" id="KW-0235">DNA replication</keyword>
<dbReference type="SMART" id="SM00482">
    <property type="entry name" value="POLAc"/>
    <property type="match status" value="1"/>
</dbReference>
<dbReference type="SUPFAM" id="SSF56672">
    <property type="entry name" value="DNA/RNA polymerases"/>
    <property type="match status" value="1"/>
</dbReference>
<dbReference type="PANTHER" id="PTHR10133">
    <property type="entry name" value="DNA POLYMERASE I"/>
    <property type="match status" value="1"/>
</dbReference>
<dbReference type="GO" id="GO:0006302">
    <property type="term" value="P:double-strand break repair"/>
    <property type="evidence" value="ECO:0007669"/>
    <property type="project" value="TreeGrafter"/>
</dbReference>
<protein>
    <submittedName>
        <fullName evidence="3">DNA polymerase I</fullName>
    </submittedName>
</protein>
<dbReference type="PRINTS" id="PR00868">
    <property type="entry name" value="DNAPOLI"/>
</dbReference>
<dbReference type="AlphaFoldDB" id="K1URM8"/>
<comment type="caution">
    <text evidence="3">The sequence shown here is derived from an EMBL/GenBank/DDBJ whole genome shotgun (WGS) entry which is preliminary data.</text>
</comment>
<evidence type="ECO:0000313" key="3">
    <source>
        <dbReference type="EMBL" id="EKC74121.1"/>
    </source>
</evidence>
<dbReference type="GO" id="GO:0003887">
    <property type="term" value="F:DNA-directed DNA polymerase activity"/>
    <property type="evidence" value="ECO:0007669"/>
    <property type="project" value="InterPro"/>
</dbReference>
<feature type="domain" description="DNA-directed DNA polymerase family A palm" evidence="2">
    <location>
        <begin position="1"/>
        <end position="116"/>
    </location>
</feature>
<dbReference type="InterPro" id="IPR002298">
    <property type="entry name" value="DNA_polymerase_A"/>
</dbReference>
<dbReference type="GO" id="GO:0003677">
    <property type="term" value="F:DNA binding"/>
    <property type="evidence" value="ECO:0007669"/>
    <property type="project" value="InterPro"/>
</dbReference>